<dbReference type="Proteomes" id="UP000234632">
    <property type="component" value="Unassembled WGS sequence"/>
</dbReference>
<dbReference type="InterPro" id="IPR018170">
    <property type="entry name" value="Aldo/ket_reductase_CS"/>
</dbReference>
<keyword evidence="2" id="KW-0521">NADP</keyword>
<dbReference type="Pfam" id="PF00248">
    <property type="entry name" value="Aldo_ket_red"/>
    <property type="match status" value="1"/>
</dbReference>
<dbReference type="PIRSF" id="PIRSF000097">
    <property type="entry name" value="AKR"/>
    <property type="match status" value="1"/>
</dbReference>
<dbReference type="GO" id="GO:0016616">
    <property type="term" value="F:oxidoreductase activity, acting on the CH-OH group of donors, NAD or NADP as acceptor"/>
    <property type="evidence" value="ECO:0007669"/>
    <property type="project" value="UniProtKB-ARBA"/>
</dbReference>
<evidence type="ECO:0000313" key="9">
    <source>
        <dbReference type="Proteomes" id="UP000234632"/>
    </source>
</evidence>
<dbReference type="InterPro" id="IPR020471">
    <property type="entry name" value="AKR"/>
</dbReference>
<dbReference type="InterPro" id="IPR023210">
    <property type="entry name" value="NADP_OxRdtase_dom"/>
</dbReference>
<dbReference type="PRINTS" id="PR00069">
    <property type="entry name" value="ALDKETRDTASE"/>
</dbReference>
<evidence type="ECO:0000256" key="5">
    <source>
        <dbReference type="PIRSR" id="PIRSR000097-2"/>
    </source>
</evidence>
<dbReference type="FunFam" id="3.20.20.100:FF:000002">
    <property type="entry name" value="2,5-diketo-D-gluconic acid reductase A"/>
    <property type="match status" value="1"/>
</dbReference>
<dbReference type="AlphaFoldDB" id="A0A2N4SZW4"/>
<dbReference type="PROSITE" id="PS00062">
    <property type="entry name" value="ALDOKETO_REDUCTASE_2"/>
    <property type="match status" value="1"/>
</dbReference>
<evidence type="ECO:0000313" key="8">
    <source>
        <dbReference type="EMBL" id="PLC11517.1"/>
    </source>
</evidence>
<dbReference type="RefSeq" id="WP_101851261.1">
    <property type="nucleotide sequence ID" value="NZ_LOMZ01000001.1"/>
</dbReference>
<evidence type="ECO:0000256" key="6">
    <source>
        <dbReference type="PIRSR" id="PIRSR000097-3"/>
    </source>
</evidence>
<evidence type="ECO:0000256" key="2">
    <source>
        <dbReference type="ARBA" id="ARBA00022857"/>
    </source>
</evidence>
<dbReference type="PANTHER" id="PTHR43827">
    <property type="entry name" value="2,5-DIKETO-D-GLUCONIC ACID REDUCTASE"/>
    <property type="match status" value="1"/>
</dbReference>
<feature type="active site" description="Proton donor" evidence="4">
    <location>
        <position position="59"/>
    </location>
</feature>
<protein>
    <submittedName>
        <fullName evidence="8">Oxidoreductase</fullName>
    </submittedName>
</protein>
<feature type="site" description="Lowers pKa of active site Tyr" evidence="6">
    <location>
        <position position="84"/>
    </location>
</feature>
<gene>
    <name evidence="8" type="ORF">AUQ48_03725</name>
</gene>
<keyword evidence="3" id="KW-0560">Oxidoreductase</keyword>
<sequence>MTTEELEPAPPAPLLPLLHGHRIPSLGLGTWPMVGDECQEVVRVAIESGYRLIDTSFKYGNEVAVGRGIHDSGLPRHEIFITSKFNKESHSVDGVQRAYDDSLERLGVDHLDLFLCHWPVPAQGRYVDAWKGLVKLLEEGRVKAIGVSNFKPAHLASIIDATGVVPDVNQIQLSPDIARTVPRRAHEVLGIVTESWSPLGRGPELRENPTIVQIAADVGRTAAQVVLRWHVQQGLVPVPRSSDPKRLVENLSVFDFRLSTDQMATLASLDNGEAAARDSDLPENGH</sequence>
<evidence type="ECO:0000256" key="4">
    <source>
        <dbReference type="PIRSR" id="PIRSR000097-1"/>
    </source>
</evidence>
<evidence type="ECO:0000256" key="1">
    <source>
        <dbReference type="ARBA" id="ARBA00007905"/>
    </source>
</evidence>
<dbReference type="PROSITE" id="PS00798">
    <property type="entry name" value="ALDOKETO_REDUCTASE_1"/>
    <property type="match status" value="1"/>
</dbReference>
<feature type="binding site" evidence="5">
    <location>
        <position position="117"/>
    </location>
    <ligand>
        <name>substrate</name>
    </ligand>
</feature>
<reference evidence="8 9" key="1">
    <citation type="submission" date="2015-12" db="EMBL/GenBank/DDBJ databases">
        <authorList>
            <person name="Shamseldin A."/>
            <person name="Moawad H."/>
            <person name="Abd El-Rahim W.M."/>
            <person name="Sadowsky M.J."/>
        </authorList>
    </citation>
    <scope>NUCLEOTIDE SEQUENCE [LARGE SCALE GENOMIC DNA]</scope>
    <source>
        <strain evidence="8 9">S43</strain>
    </source>
</reference>
<accession>A0A2N4SZW4</accession>
<dbReference type="InterPro" id="IPR036812">
    <property type="entry name" value="NAD(P)_OxRdtase_dom_sf"/>
</dbReference>
<feature type="domain" description="NADP-dependent oxidoreductase" evidence="7">
    <location>
        <begin position="26"/>
        <end position="270"/>
    </location>
</feature>
<evidence type="ECO:0000256" key="3">
    <source>
        <dbReference type="ARBA" id="ARBA00023002"/>
    </source>
</evidence>
<dbReference type="SUPFAM" id="SSF51430">
    <property type="entry name" value="NAD(P)-linked oxidoreductase"/>
    <property type="match status" value="1"/>
</dbReference>
<comment type="similarity">
    <text evidence="1">Belongs to the aldo/keto reductase family.</text>
</comment>
<name>A0A2N4SZW4_9MICC</name>
<comment type="caution">
    <text evidence="8">The sequence shown here is derived from an EMBL/GenBank/DDBJ whole genome shotgun (WGS) entry which is preliminary data.</text>
</comment>
<dbReference type="EMBL" id="LOMZ01000001">
    <property type="protein sequence ID" value="PLC11517.1"/>
    <property type="molecule type" value="Genomic_DNA"/>
</dbReference>
<dbReference type="PANTHER" id="PTHR43827:SF3">
    <property type="entry name" value="NADP-DEPENDENT OXIDOREDUCTASE DOMAIN-CONTAINING PROTEIN"/>
    <property type="match status" value="1"/>
</dbReference>
<proteinExistence type="inferred from homology"/>
<dbReference type="Gene3D" id="3.20.20.100">
    <property type="entry name" value="NADP-dependent oxidoreductase domain"/>
    <property type="match status" value="1"/>
</dbReference>
<organism evidence="8 9">
    <name type="scientific">Kocuria flava</name>
    <dbReference type="NCBI Taxonomy" id="446860"/>
    <lineage>
        <taxon>Bacteria</taxon>
        <taxon>Bacillati</taxon>
        <taxon>Actinomycetota</taxon>
        <taxon>Actinomycetes</taxon>
        <taxon>Micrococcales</taxon>
        <taxon>Micrococcaceae</taxon>
        <taxon>Kocuria</taxon>
    </lineage>
</organism>
<evidence type="ECO:0000259" key="7">
    <source>
        <dbReference type="Pfam" id="PF00248"/>
    </source>
</evidence>
<dbReference type="PROSITE" id="PS00063">
    <property type="entry name" value="ALDOKETO_REDUCTASE_3"/>
    <property type="match status" value="1"/>
</dbReference>